<accession>A0AAP2HPV9</accession>
<dbReference type="InterPro" id="IPR025421">
    <property type="entry name" value="DUF4148"/>
</dbReference>
<organism evidence="1 2">
    <name type="scientific">Burkholderia multivorans</name>
    <dbReference type="NCBI Taxonomy" id="87883"/>
    <lineage>
        <taxon>Bacteria</taxon>
        <taxon>Pseudomonadati</taxon>
        <taxon>Pseudomonadota</taxon>
        <taxon>Betaproteobacteria</taxon>
        <taxon>Burkholderiales</taxon>
        <taxon>Burkholderiaceae</taxon>
        <taxon>Burkholderia</taxon>
        <taxon>Burkholderia cepacia complex</taxon>
    </lineage>
</organism>
<name>A0AAP2HPV9_9BURK</name>
<dbReference type="RefSeq" id="WP_217084989.1">
    <property type="nucleotide sequence ID" value="NZ_JAHPMX010000029.1"/>
</dbReference>
<dbReference type="EMBL" id="JAHPMX010000029">
    <property type="protein sequence ID" value="MBU9360457.1"/>
    <property type="molecule type" value="Genomic_DNA"/>
</dbReference>
<comment type="caution">
    <text evidence="1">The sequence shown here is derived from an EMBL/GenBank/DDBJ whole genome shotgun (WGS) entry which is preliminary data.</text>
</comment>
<sequence>MRYVNIVAITVVGAVVLFAPDVSFAQASQPLTRAQVRSELAQYR</sequence>
<evidence type="ECO:0000313" key="2">
    <source>
        <dbReference type="Proteomes" id="UP001196915"/>
    </source>
</evidence>
<proteinExistence type="predicted"/>
<protein>
    <submittedName>
        <fullName evidence="1">DUF4148 domain-containing protein</fullName>
    </submittedName>
</protein>
<dbReference type="Pfam" id="PF13663">
    <property type="entry name" value="DUF4148"/>
    <property type="match status" value="1"/>
</dbReference>
<dbReference type="AlphaFoldDB" id="A0AAP2HPV9"/>
<gene>
    <name evidence="1" type="ORF">KTE52_29445</name>
</gene>
<evidence type="ECO:0000313" key="1">
    <source>
        <dbReference type="EMBL" id="MBU9360457.1"/>
    </source>
</evidence>
<reference evidence="1" key="1">
    <citation type="submission" date="2021-06" db="EMBL/GenBank/DDBJ databases">
        <title>A collection of bacterial strains from the Burkholderia cepacia Research Laboratory and Repository.</title>
        <authorList>
            <person name="Lipuma J."/>
            <person name="Spilker T."/>
        </authorList>
    </citation>
    <scope>NUCLEOTIDE SEQUENCE</scope>
    <source>
        <strain evidence="1">AU37435</strain>
    </source>
</reference>
<dbReference type="Proteomes" id="UP001196915">
    <property type="component" value="Unassembled WGS sequence"/>
</dbReference>